<proteinExistence type="predicted"/>
<dbReference type="Proteomes" id="UP001501371">
    <property type="component" value="Unassembled WGS sequence"/>
</dbReference>
<dbReference type="Pfam" id="PF13517">
    <property type="entry name" value="FG-GAP_3"/>
    <property type="match status" value="1"/>
</dbReference>
<reference evidence="5" key="1">
    <citation type="journal article" date="2019" name="Int. J. Syst. Evol. Microbiol.">
        <title>The Global Catalogue of Microorganisms (GCM) 10K type strain sequencing project: providing services to taxonomists for standard genome sequencing and annotation.</title>
        <authorList>
            <consortium name="The Broad Institute Genomics Platform"/>
            <consortium name="The Broad Institute Genome Sequencing Center for Infectious Disease"/>
            <person name="Wu L."/>
            <person name="Ma J."/>
        </authorList>
    </citation>
    <scope>NUCLEOTIDE SEQUENCE [LARGE SCALE GENOMIC DNA]</scope>
    <source>
        <strain evidence="5">JCM 12696</strain>
    </source>
</reference>
<feature type="chain" id="PRO_5046455999" evidence="3">
    <location>
        <begin position="38"/>
        <end position="597"/>
    </location>
</feature>
<gene>
    <name evidence="4" type="ORF">GCM10009654_10580</name>
</gene>
<dbReference type="InterPro" id="IPR013517">
    <property type="entry name" value="FG-GAP"/>
</dbReference>
<comment type="caution">
    <text evidence="4">The sequence shown here is derived from an EMBL/GenBank/DDBJ whole genome shotgun (WGS) entry which is preliminary data.</text>
</comment>
<sequence>MLTRPGAGWPRTIARSAALGCAGLLVSGSLMVTTASAADGPGSGPLGNGAPGAVALTAPPAPERPVFDIPGRDAPAQGAHGARAPRAAAGTAAARADLDGDGLGDFMYRGLYGDVWADWGSDGAEVISPDDSEVKDLMLPGDLTGDGKADALTLSPTGALRLHSGVDATVPGGMTSYTTLSTGWQTYDKLVVPGDLTGDGAPDLLARDSRGLFLFPGTGKNFGAGIQVGGAGWGQFDQLVGADDLDGDGLADLIARNDTGLYVYPGNGSATGYPFKERVQIGGTGWLQYNQLLGGTDYDGNGTADLVTRSYDGTLYFYRGNGDGTLDARVEVGTNWNGITQFAGAGSRPFFGKHGIYTRTPGGTLYYYEGTGTGRLSEKYLIGDGWDRSAVRLIHTVSLRANGDSDLLGHNTYDGHLYNFMLYAEADPELAGGSTSYNLVVGPGDLDGDGRSDLLARNSDTLYFYGGNGDGLSVKGRVAVGGSGWMQFNTLVGAGDLTGDGRADLIARSSEGLFLYAGTGKAATPFAAKAQVGGAGWGQYTQLAAPGDINGDGTADLLAANSAGELYFYAGTGKAATPFKERVKIGSGGWSQYADLL</sequence>
<evidence type="ECO:0000313" key="5">
    <source>
        <dbReference type="Proteomes" id="UP001501371"/>
    </source>
</evidence>
<organism evidence="4 5">
    <name type="scientific">Streptomyces hebeiensis</name>
    <dbReference type="NCBI Taxonomy" id="229486"/>
    <lineage>
        <taxon>Bacteria</taxon>
        <taxon>Bacillati</taxon>
        <taxon>Actinomycetota</taxon>
        <taxon>Actinomycetes</taxon>
        <taxon>Kitasatosporales</taxon>
        <taxon>Streptomycetaceae</taxon>
        <taxon>Streptomyces</taxon>
    </lineage>
</organism>
<dbReference type="PANTHER" id="PTHR44103:SF1">
    <property type="entry name" value="PROPROTEIN CONVERTASE P"/>
    <property type="match status" value="1"/>
</dbReference>
<feature type="compositionally biased region" description="Low complexity" evidence="2">
    <location>
        <begin position="73"/>
        <end position="86"/>
    </location>
</feature>
<dbReference type="InterPro" id="IPR028994">
    <property type="entry name" value="Integrin_alpha_N"/>
</dbReference>
<dbReference type="Gene3D" id="2.115.10.10">
    <property type="entry name" value="Tachylectin 2"/>
    <property type="match status" value="2"/>
</dbReference>
<dbReference type="SUPFAM" id="SSF69318">
    <property type="entry name" value="Integrin alpha N-terminal domain"/>
    <property type="match status" value="2"/>
</dbReference>
<evidence type="ECO:0000256" key="2">
    <source>
        <dbReference type="SAM" id="MobiDB-lite"/>
    </source>
</evidence>
<evidence type="ECO:0000256" key="3">
    <source>
        <dbReference type="SAM" id="SignalP"/>
    </source>
</evidence>
<accession>A0ABP4F921</accession>
<dbReference type="PANTHER" id="PTHR44103">
    <property type="entry name" value="PROPROTEIN CONVERTASE P"/>
    <property type="match status" value="1"/>
</dbReference>
<feature type="signal peptide" evidence="3">
    <location>
        <begin position="1"/>
        <end position="37"/>
    </location>
</feature>
<dbReference type="EMBL" id="BAAAKV010000007">
    <property type="protein sequence ID" value="GAA1156617.1"/>
    <property type="molecule type" value="Genomic_DNA"/>
</dbReference>
<evidence type="ECO:0000256" key="1">
    <source>
        <dbReference type="ARBA" id="ARBA00022729"/>
    </source>
</evidence>
<keyword evidence="5" id="KW-1185">Reference proteome</keyword>
<name>A0ABP4F921_9ACTN</name>
<keyword evidence="1 3" id="KW-0732">Signal</keyword>
<feature type="region of interest" description="Disordered" evidence="2">
    <location>
        <begin position="42"/>
        <end position="86"/>
    </location>
</feature>
<evidence type="ECO:0000313" key="4">
    <source>
        <dbReference type="EMBL" id="GAA1156617.1"/>
    </source>
</evidence>
<protein>
    <submittedName>
        <fullName evidence="4">VCBS repeat-containing protein</fullName>
    </submittedName>
</protein>
<dbReference type="RefSeq" id="WP_344270817.1">
    <property type="nucleotide sequence ID" value="NZ_BAAAKV010000007.1"/>
</dbReference>